<name>A0A0L8GTY2_OCTBM</name>
<dbReference type="GO" id="GO:0016050">
    <property type="term" value="P:vesicle organization"/>
    <property type="evidence" value="ECO:0007669"/>
    <property type="project" value="TreeGrafter"/>
</dbReference>
<dbReference type="PANTHER" id="PTHR46209:SF3">
    <property type="entry name" value="PX DOMAIN-CONTAINING PROTEIN"/>
    <property type="match status" value="1"/>
</dbReference>
<dbReference type="GO" id="GO:0006886">
    <property type="term" value="P:intracellular protein transport"/>
    <property type="evidence" value="ECO:0007669"/>
    <property type="project" value="InterPro"/>
</dbReference>
<dbReference type="InterPro" id="IPR001683">
    <property type="entry name" value="PX_dom"/>
</dbReference>
<keyword evidence="5" id="KW-0963">Cytoplasm</keyword>
<dbReference type="Pfam" id="PF00787">
    <property type="entry name" value="PX"/>
    <property type="match status" value="1"/>
</dbReference>
<sequence length="250" mass="28946">MYLSRLLVMAIFFSTPGTRPEILGERFNRLDRPQYATASFPTRNPIYFSSTALESSVLSNEGSVLAESLALRKKCLAAFHPKETTDISVQNPKTQLDGNGNKYITYEITVNTTDLSYSLSKSRSRRRYSEFEWLRKQLEINHPDIKPSKLPRHLYFNEKFDEDCIAHRMKGLQKFLYECSLVKDYVSDASFHLFLQSDLTWDELIQHSKGNYKPSLTEVWKMGGRTHPKEPDFWELIVADIPSETSKDTN</sequence>
<evidence type="ECO:0000256" key="4">
    <source>
        <dbReference type="ARBA" id="ARBA00022448"/>
    </source>
</evidence>
<dbReference type="SMART" id="SM00312">
    <property type="entry name" value="PX"/>
    <property type="match status" value="1"/>
</dbReference>
<protein>
    <recommendedName>
        <fullName evidence="11">PX domain-containing protein</fullName>
    </recommendedName>
</protein>
<evidence type="ECO:0000256" key="10">
    <source>
        <dbReference type="ARBA" id="ARBA00029433"/>
    </source>
</evidence>
<keyword evidence="8" id="KW-0446">Lipid-binding</keyword>
<evidence type="ECO:0000256" key="9">
    <source>
        <dbReference type="ARBA" id="ARBA00023136"/>
    </source>
</evidence>
<comment type="subcellular location">
    <subcellularLocation>
        <location evidence="2">Cytoplasm</location>
    </subcellularLocation>
    <subcellularLocation>
        <location evidence="10">Endomembrane system</location>
        <topology evidence="10">Peripheral membrane protein</topology>
        <orientation evidence="10">Cytoplasmic side</orientation>
    </subcellularLocation>
    <subcellularLocation>
        <location evidence="1">Endosome</location>
    </subcellularLocation>
</comment>
<dbReference type="GO" id="GO:0005768">
    <property type="term" value="C:endosome"/>
    <property type="evidence" value="ECO:0007669"/>
    <property type="project" value="UniProtKB-SubCell"/>
</dbReference>
<evidence type="ECO:0000256" key="8">
    <source>
        <dbReference type="ARBA" id="ARBA00023121"/>
    </source>
</evidence>
<organism evidence="12">
    <name type="scientific">Octopus bimaculoides</name>
    <name type="common">California two-spotted octopus</name>
    <dbReference type="NCBI Taxonomy" id="37653"/>
    <lineage>
        <taxon>Eukaryota</taxon>
        <taxon>Metazoa</taxon>
        <taxon>Spiralia</taxon>
        <taxon>Lophotrochozoa</taxon>
        <taxon>Mollusca</taxon>
        <taxon>Cephalopoda</taxon>
        <taxon>Coleoidea</taxon>
        <taxon>Octopodiformes</taxon>
        <taxon>Octopoda</taxon>
        <taxon>Incirrata</taxon>
        <taxon>Octopodidae</taxon>
        <taxon>Octopus</taxon>
    </lineage>
</organism>
<evidence type="ECO:0000256" key="1">
    <source>
        <dbReference type="ARBA" id="ARBA00004177"/>
    </source>
</evidence>
<dbReference type="AlphaFoldDB" id="A0A0L8GTY2"/>
<dbReference type="SUPFAM" id="SSF64268">
    <property type="entry name" value="PX domain"/>
    <property type="match status" value="1"/>
</dbReference>
<keyword evidence="6" id="KW-0967">Endosome</keyword>
<evidence type="ECO:0000256" key="7">
    <source>
        <dbReference type="ARBA" id="ARBA00022927"/>
    </source>
</evidence>
<evidence type="ECO:0000256" key="5">
    <source>
        <dbReference type="ARBA" id="ARBA00022490"/>
    </source>
</evidence>
<dbReference type="STRING" id="37653.A0A0L8GTY2"/>
<feature type="domain" description="PX" evidence="11">
    <location>
        <begin position="84"/>
        <end position="201"/>
    </location>
</feature>
<reference evidence="12" key="1">
    <citation type="submission" date="2015-07" db="EMBL/GenBank/DDBJ databases">
        <title>MeaNS - Measles Nucleotide Surveillance Program.</title>
        <authorList>
            <person name="Tran T."/>
            <person name="Druce J."/>
        </authorList>
    </citation>
    <scope>NUCLEOTIDE SEQUENCE</scope>
    <source>
        <strain evidence="12">UCB-OBI-ISO-001</strain>
        <tissue evidence="12">Gonad</tissue>
    </source>
</reference>
<dbReference type="PANTHER" id="PTHR46209">
    <property type="entry name" value="PX DOMAIN-CONTAINING PROTEIN"/>
    <property type="match status" value="1"/>
</dbReference>
<accession>A0A0L8GTY2</accession>
<evidence type="ECO:0000259" key="11">
    <source>
        <dbReference type="PROSITE" id="PS50195"/>
    </source>
</evidence>
<evidence type="ECO:0000256" key="3">
    <source>
        <dbReference type="ARBA" id="ARBA00010883"/>
    </source>
</evidence>
<dbReference type="GO" id="GO:1901981">
    <property type="term" value="F:phosphatidylinositol phosphate binding"/>
    <property type="evidence" value="ECO:0007669"/>
    <property type="project" value="TreeGrafter"/>
</dbReference>
<evidence type="ECO:0000256" key="2">
    <source>
        <dbReference type="ARBA" id="ARBA00004496"/>
    </source>
</evidence>
<dbReference type="InterPro" id="IPR036871">
    <property type="entry name" value="PX_dom_sf"/>
</dbReference>
<keyword evidence="4" id="KW-0813">Transport</keyword>
<proteinExistence type="inferred from homology"/>
<dbReference type="Gene3D" id="3.30.1520.10">
    <property type="entry name" value="Phox-like domain"/>
    <property type="match status" value="1"/>
</dbReference>
<evidence type="ECO:0000313" key="12">
    <source>
        <dbReference type="EMBL" id="KOF80352.1"/>
    </source>
</evidence>
<evidence type="ECO:0000256" key="6">
    <source>
        <dbReference type="ARBA" id="ARBA00022753"/>
    </source>
</evidence>
<comment type="similarity">
    <text evidence="3">Belongs to the sorting nexin family.</text>
</comment>
<dbReference type="EMBL" id="KQ420420">
    <property type="protein sequence ID" value="KOF80352.1"/>
    <property type="molecule type" value="Genomic_DNA"/>
</dbReference>
<dbReference type="InterPro" id="IPR043544">
    <property type="entry name" value="SNX10/11"/>
</dbReference>
<keyword evidence="7" id="KW-0653">Protein transport</keyword>
<gene>
    <name evidence="12" type="ORF">OCBIM_22028016mg</name>
</gene>
<keyword evidence="9" id="KW-0472">Membrane</keyword>
<dbReference type="PROSITE" id="PS50195">
    <property type="entry name" value="PX"/>
    <property type="match status" value="1"/>
</dbReference>